<accession>A0ABU0IWK1</accession>
<comment type="caution">
    <text evidence="2">The sequence shown here is derived from an EMBL/GenBank/DDBJ whole genome shotgun (WGS) entry which is preliminary data.</text>
</comment>
<dbReference type="Proteomes" id="UP001228905">
    <property type="component" value="Unassembled WGS sequence"/>
</dbReference>
<keyword evidence="1" id="KW-0732">Signal</keyword>
<feature type="signal peptide" evidence="1">
    <location>
        <begin position="1"/>
        <end position="19"/>
    </location>
</feature>
<name>A0ABU0IWK1_9CAUL</name>
<dbReference type="EMBL" id="JAUSVS010000011">
    <property type="protein sequence ID" value="MDQ0466392.1"/>
    <property type="molecule type" value="Genomic_DNA"/>
</dbReference>
<evidence type="ECO:0008006" key="4">
    <source>
        <dbReference type="Google" id="ProtNLM"/>
    </source>
</evidence>
<keyword evidence="3" id="KW-1185">Reference proteome</keyword>
<feature type="chain" id="PRO_5045881464" description="Chitin-binding type-2 domain-containing protein" evidence="1">
    <location>
        <begin position="20"/>
        <end position="104"/>
    </location>
</feature>
<organism evidence="2 3">
    <name type="scientific">Caulobacter ginsengisoli</name>
    <dbReference type="NCBI Taxonomy" id="400775"/>
    <lineage>
        <taxon>Bacteria</taxon>
        <taxon>Pseudomonadati</taxon>
        <taxon>Pseudomonadota</taxon>
        <taxon>Alphaproteobacteria</taxon>
        <taxon>Caulobacterales</taxon>
        <taxon>Caulobacteraceae</taxon>
        <taxon>Caulobacter</taxon>
    </lineage>
</organism>
<gene>
    <name evidence="2" type="ORF">QO010_004185</name>
</gene>
<reference evidence="2 3" key="1">
    <citation type="submission" date="2023-07" db="EMBL/GenBank/DDBJ databases">
        <title>Genomic Encyclopedia of Type Strains, Phase IV (KMG-IV): sequencing the most valuable type-strain genomes for metagenomic binning, comparative biology and taxonomic classification.</title>
        <authorList>
            <person name="Goeker M."/>
        </authorList>
    </citation>
    <scope>NUCLEOTIDE SEQUENCE [LARGE SCALE GENOMIC DNA]</scope>
    <source>
        <strain evidence="2 3">DSM 18695</strain>
    </source>
</reference>
<protein>
    <recommendedName>
        <fullName evidence="4">Chitin-binding type-2 domain-containing protein</fullName>
    </recommendedName>
</protein>
<proteinExistence type="predicted"/>
<evidence type="ECO:0000313" key="3">
    <source>
        <dbReference type="Proteomes" id="UP001228905"/>
    </source>
</evidence>
<evidence type="ECO:0000256" key="1">
    <source>
        <dbReference type="SAM" id="SignalP"/>
    </source>
</evidence>
<dbReference type="RefSeq" id="WP_307352461.1">
    <property type="nucleotide sequence ID" value="NZ_JAUSVS010000011.1"/>
</dbReference>
<sequence length="104" mass="10827">MRGLIVTLMVLALAGSAMAQEKRITIVAPDAAKAGLRGPAQPAPQPEAPPPLIVPTVPAAPPVDSSACRTACAQRYYFCLSGADDQCPVRWGQCVNSCISPQQP</sequence>
<evidence type="ECO:0000313" key="2">
    <source>
        <dbReference type="EMBL" id="MDQ0466392.1"/>
    </source>
</evidence>